<dbReference type="PANTHER" id="PTHR34185">
    <property type="entry name" value="DIADENYLATE CYCLASE"/>
    <property type="match status" value="1"/>
</dbReference>
<evidence type="ECO:0000256" key="4">
    <source>
        <dbReference type="ARBA" id="ARBA00022692"/>
    </source>
</evidence>
<evidence type="ECO:0000256" key="1">
    <source>
        <dbReference type="ARBA" id="ARBA00000877"/>
    </source>
</evidence>
<dbReference type="GO" id="GO:0106408">
    <property type="term" value="F:diadenylate cyclase activity"/>
    <property type="evidence" value="ECO:0007669"/>
    <property type="project" value="UniProtKB-EC"/>
</dbReference>
<keyword evidence="10" id="KW-0997">Cell inner membrane</keyword>
<evidence type="ECO:0000256" key="5">
    <source>
        <dbReference type="ARBA" id="ARBA00022695"/>
    </source>
</evidence>
<dbReference type="AlphaFoldDB" id="A0A7U3YKV6"/>
<dbReference type="RefSeq" id="WP_015723768.1">
    <property type="nucleotide sequence ID" value="NC_014972.1"/>
</dbReference>
<evidence type="ECO:0000313" key="12">
    <source>
        <dbReference type="EMBL" id="ADW17225.1"/>
    </source>
</evidence>
<evidence type="ECO:0000259" key="11">
    <source>
        <dbReference type="PROSITE" id="PS51794"/>
    </source>
</evidence>
<dbReference type="FunFam" id="3.40.1700.10:FF:000002">
    <property type="entry name" value="Diadenylate cyclase"/>
    <property type="match status" value="1"/>
</dbReference>
<comment type="similarity">
    <text evidence="10">Belongs to the adenylate cyclase family. DacA/CdaA subfamily.</text>
</comment>
<comment type="function">
    <text evidence="10">Catalyzes the condensation of 2 ATP molecules into cyclic di-AMP (c-di-AMP), a second messenger used to regulate differing processes in different bacteria.</text>
</comment>
<evidence type="ECO:0000313" key="13">
    <source>
        <dbReference type="Proteomes" id="UP000006365"/>
    </source>
</evidence>
<keyword evidence="7 10" id="KW-0067">ATP-binding</keyword>
<dbReference type="HAMAP" id="MF_01499">
    <property type="entry name" value="DacA"/>
    <property type="match status" value="1"/>
</dbReference>
<evidence type="ECO:0000256" key="10">
    <source>
        <dbReference type="HAMAP-Rule" id="MF_01499"/>
    </source>
</evidence>
<evidence type="ECO:0000256" key="2">
    <source>
        <dbReference type="ARBA" id="ARBA00022475"/>
    </source>
</evidence>
<keyword evidence="6 10" id="KW-0547">Nucleotide-binding</keyword>
<dbReference type="NCBIfam" id="TIGR00159">
    <property type="entry name" value="diadenylate cyclase CdaA"/>
    <property type="match status" value="1"/>
</dbReference>
<evidence type="ECO:0000256" key="3">
    <source>
        <dbReference type="ARBA" id="ARBA00022679"/>
    </source>
</evidence>
<dbReference type="Pfam" id="PF02457">
    <property type="entry name" value="DAC"/>
    <property type="match status" value="1"/>
</dbReference>
<keyword evidence="13" id="KW-1185">Reference proteome</keyword>
<evidence type="ECO:0000256" key="9">
    <source>
        <dbReference type="ARBA" id="ARBA00023136"/>
    </source>
</evidence>
<keyword evidence="5 10" id="KW-0548">Nucleotidyltransferase</keyword>
<dbReference type="GO" id="GO:0005524">
    <property type="term" value="F:ATP binding"/>
    <property type="evidence" value="ECO:0007669"/>
    <property type="project" value="UniProtKB-UniRule"/>
</dbReference>
<dbReference type="InterPro" id="IPR045585">
    <property type="entry name" value="CdaA_N"/>
</dbReference>
<protein>
    <recommendedName>
        <fullName evidence="10">Diadenylate cyclase</fullName>
        <shortName evidence="10">DAC</shortName>
        <ecNumber evidence="10">2.7.7.85</ecNumber>
    </recommendedName>
    <alternativeName>
        <fullName evidence="10">Cyclic-di-AMP synthase</fullName>
        <shortName evidence="10">c-di-AMP synthase</shortName>
    </alternativeName>
</protein>
<dbReference type="KEGG" id="dpr:Despr_1053"/>
<dbReference type="Proteomes" id="UP000006365">
    <property type="component" value="Chromosome"/>
</dbReference>
<proteinExistence type="inferred from homology"/>
<dbReference type="EC" id="2.7.7.85" evidence="10"/>
<comment type="catalytic activity">
    <reaction evidence="1 10">
        <text>2 ATP = 3',3'-c-di-AMP + 2 diphosphate</text>
        <dbReference type="Rhea" id="RHEA:35655"/>
        <dbReference type="ChEBI" id="CHEBI:30616"/>
        <dbReference type="ChEBI" id="CHEBI:33019"/>
        <dbReference type="ChEBI" id="CHEBI:71500"/>
        <dbReference type="EC" id="2.7.7.85"/>
    </reaction>
</comment>
<feature type="transmembrane region" description="Helical" evidence="10">
    <location>
        <begin position="36"/>
        <end position="53"/>
    </location>
</feature>
<evidence type="ECO:0000256" key="7">
    <source>
        <dbReference type="ARBA" id="ARBA00022840"/>
    </source>
</evidence>
<dbReference type="PANTHER" id="PTHR34185:SF1">
    <property type="entry name" value="DIADENYLATE CYCLASE"/>
    <property type="match status" value="1"/>
</dbReference>
<dbReference type="SUPFAM" id="SSF143597">
    <property type="entry name" value="YojJ-like"/>
    <property type="match status" value="1"/>
</dbReference>
<comment type="caution">
    <text evidence="10">Lacks conserved residue(s) required for the propagation of feature annotation.</text>
</comment>
<feature type="domain" description="DAC" evidence="11">
    <location>
        <begin position="80"/>
        <end position="235"/>
    </location>
</feature>
<keyword evidence="3 10" id="KW-0808">Transferase</keyword>
<feature type="transmembrane region" description="Helical" evidence="10">
    <location>
        <begin position="6"/>
        <end position="24"/>
    </location>
</feature>
<sequence>MLDAIRFLRLLDILDILIVSFIIYRIMLLIRGTRAVQMLVGIALIIIIYFLAGKFELQTLHWLLKTFLGSILVVLVILFQTDIRRALTQMGKTPFHKTVDMAEKDLDEIVRAATYMARRRIGALIVIERGTGLRDYVDTGHRLDARLRAELLVAIFLPASPMHDGGVIIHKGRIHSSGCLLPLSQNPRIDKRYGTRHRAALGLSEETDAIVIVVSEETQEISLVQQGRITPFHDEKTLRSALGALMTPRSASTLWASWLNLWKRHAHDA</sequence>
<dbReference type="EMBL" id="CP002364">
    <property type="protein sequence ID" value="ADW17225.1"/>
    <property type="molecule type" value="Genomic_DNA"/>
</dbReference>
<keyword evidence="8 10" id="KW-1133">Transmembrane helix</keyword>
<comment type="subunit">
    <text evidence="10">Probably a homodimer.</text>
</comment>
<dbReference type="GO" id="GO:0004016">
    <property type="term" value="F:adenylate cyclase activity"/>
    <property type="evidence" value="ECO:0007669"/>
    <property type="project" value="UniProtKB-UniRule"/>
</dbReference>
<keyword evidence="4 10" id="KW-0812">Transmembrane</keyword>
<dbReference type="Gene3D" id="3.40.1700.10">
    <property type="entry name" value="DNA integrity scanning protein, DisA, N-terminal domain"/>
    <property type="match status" value="1"/>
</dbReference>
<evidence type="ECO:0000256" key="8">
    <source>
        <dbReference type="ARBA" id="ARBA00022989"/>
    </source>
</evidence>
<dbReference type="InterPro" id="IPR034701">
    <property type="entry name" value="CdaA"/>
</dbReference>
<dbReference type="GO" id="GO:0006171">
    <property type="term" value="P:cAMP biosynthetic process"/>
    <property type="evidence" value="ECO:0007669"/>
    <property type="project" value="InterPro"/>
</dbReference>
<dbReference type="PROSITE" id="PS51794">
    <property type="entry name" value="DAC"/>
    <property type="match status" value="1"/>
</dbReference>
<dbReference type="InterPro" id="IPR014046">
    <property type="entry name" value="C-di-AMP_synthase"/>
</dbReference>
<evidence type="ECO:0000256" key="6">
    <source>
        <dbReference type="ARBA" id="ARBA00022741"/>
    </source>
</evidence>
<keyword evidence="2 10" id="KW-1003">Cell membrane</keyword>
<feature type="transmembrane region" description="Helical" evidence="10">
    <location>
        <begin position="59"/>
        <end position="79"/>
    </location>
</feature>
<keyword evidence="9 10" id="KW-0472">Membrane</keyword>
<name>A0A7U3YKV6_DESPD</name>
<dbReference type="InterPro" id="IPR003390">
    <property type="entry name" value="DNA_integrity_scan_DisA_N"/>
</dbReference>
<dbReference type="InterPro" id="IPR036888">
    <property type="entry name" value="DNA_integrity_DisA_N_sf"/>
</dbReference>
<reference evidence="12 13" key="1">
    <citation type="journal article" date="2011" name="Stand. Genomic Sci.">
        <title>Complete genome sequence of Desulfobulbus propionicus type strain (1pr3).</title>
        <authorList>
            <person name="Pagani I."/>
            <person name="Lapidus A."/>
            <person name="Nolan M."/>
            <person name="Lucas S."/>
            <person name="Hammon N."/>
            <person name="Deshpande S."/>
            <person name="Cheng J.F."/>
            <person name="Chertkov O."/>
            <person name="Davenport K."/>
            <person name="Tapia R."/>
            <person name="Han C."/>
            <person name="Goodwin L."/>
            <person name="Pitluck S."/>
            <person name="Liolios K."/>
            <person name="Mavromatis K."/>
            <person name="Ivanova N."/>
            <person name="Mikhailova N."/>
            <person name="Pati A."/>
            <person name="Chen A."/>
            <person name="Palaniappan K."/>
            <person name="Land M."/>
            <person name="Hauser L."/>
            <person name="Chang Y.J."/>
            <person name="Jeffries C.D."/>
            <person name="Detter J.C."/>
            <person name="Brambilla E."/>
            <person name="Kannan K.P."/>
            <person name="Djao O.D."/>
            <person name="Rohde M."/>
            <person name="Pukall R."/>
            <person name="Spring S."/>
            <person name="Goker M."/>
            <person name="Sikorski J."/>
            <person name="Woyke T."/>
            <person name="Bristow J."/>
            <person name="Eisen J.A."/>
            <person name="Markowitz V."/>
            <person name="Hugenholtz P."/>
            <person name="Kyrpides N.C."/>
            <person name="Klenk H.P."/>
        </authorList>
    </citation>
    <scope>NUCLEOTIDE SEQUENCE [LARGE SCALE GENOMIC DNA]</scope>
    <source>
        <strain evidence="13">ATCC 33891 / DSM 2032 / 1pr3</strain>
    </source>
</reference>
<dbReference type="PIRSF" id="PIRSF004793">
    <property type="entry name" value="UCP004793"/>
    <property type="match status" value="1"/>
</dbReference>
<gene>
    <name evidence="10" type="primary">dacA</name>
    <name evidence="12" type="ordered locus">Despr_1053</name>
</gene>
<organism evidence="12 13">
    <name type="scientific">Desulfobulbus propionicus (strain ATCC 33891 / DSM 2032 / VKM B-1956 / 1pr3)</name>
    <dbReference type="NCBI Taxonomy" id="577650"/>
    <lineage>
        <taxon>Bacteria</taxon>
        <taxon>Pseudomonadati</taxon>
        <taxon>Thermodesulfobacteriota</taxon>
        <taxon>Desulfobulbia</taxon>
        <taxon>Desulfobulbales</taxon>
        <taxon>Desulfobulbaceae</taxon>
        <taxon>Desulfobulbus</taxon>
    </lineage>
</organism>
<dbReference type="InterPro" id="IPR050338">
    <property type="entry name" value="DisA"/>
</dbReference>
<dbReference type="Pfam" id="PF19293">
    <property type="entry name" value="CdaA_N"/>
    <property type="match status" value="1"/>
</dbReference>
<accession>A0A7U3YKV6</accession>